<reference evidence="1" key="1">
    <citation type="submission" date="2014-09" db="EMBL/GenBank/DDBJ databases">
        <authorList>
            <person name="Magalhaes I.L.F."/>
            <person name="Oliveira U."/>
            <person name="Santos F.R."/>
            <person name="Vidigal T.H.D.A."/>
            <person name="Brescovit A.D."/>
            <person name="Santos A.J."/>
        </authorList>
    </citation>
    <scope>NUCLEOTIDE SEQUENCE</scope>
    <source>
        <tissue evidence="1">Shoot tissue taken approximately 20 cm above the soil surface</tissue>
    </source>
</reference>
<reference evidence="1" key="2">
    <citation type="journal article" date="2015" name="Data Brief">
        <title>Shoot transcriptome of the giant reed, Arundo donax.</title>
        <authorList>
            <person name="Barrero R.A."/>
            <person name="Guerrero F.D."/>
            <person name="Moolhuijzen P."/>
            <person name="Goolsby J.A."/>
            <person name="Tidwell J."/>
            <person name="Bellgard S.E."/>
            <person name="Bellgard M.I."/>
        </authorList>
    </citation>
    <scope>NUCLEOTIDE SEQUENCE</scope>
    <source>
        <tissue evidence="1">Shoot tissue taken approximately 20 cm above the soil surface</tissue>
    </source>
</reference>
<evidence type="ECO:0000313" key="1">
    <source>
        <dbReference type="EMBL" id="JAE16401.1"/>
    </source>
</evidence>
<dbReference type="EMBL" id="GBRH01181495">
    <property type="protein sequence ID" value="JAE16401.1"/>
    <property type="molecule type" value="Transcribed_RNA"/>
</dbReference>
<accession>A0A0A9G1I5</accession>
<organism evidence="1">
    <name type="scientific">Arundo donax</name>
    <name type="common">Giant reed</name>
    <name type="synonym">Donax arundinaceus</name>
    <dbReference type="NCBI Taxonomy" id="35708"/>
    <lineage>
        <taxon>Eukaryota</taxon>
        <taxon>Viridiplantae</taxon>
        <taxon>Streptophyta</taxon>
        <taxon>Embryophyta</taxon>
        <taxon>Tracheophyta</taxon>
        <taxon>Spermatophyta</taxon>
        <taxon>Magnoliopsida</taxon>
        <taxon>Liliopsida</taxon>
        <taxon>Poales</taxon>
        <taxon>Poaceae</taxon>
        <taxon>PACMAD clade</taxon>
        <taxon>Arundinoideae</taxon>
        <taxon>Arundineae</taxon>
        <taxon>Arundo</taxon>
    </lineage>
</organism>
<dbReference type="AlphaFoldDB" id="A0A0A9G1I5"/>
<protein>
    <submittedName>
        <fullName evidence="1">Uncharacterized protein</fullName>
    </submittedName>
</protein>
<sequence>MMSVSTGASCEPCGVC</sequence>
<proteinExistence type="predicted"/>
<name>A0A0A9G1I5_ARUDO</name>